<organism evidence="2 3">
    <name type="scientific">Aspergillus keveii</name>
    <dbReference type="NCBI Taxonomy" id="714993"/>
    <lineage>
        <taxon>Eukaryota</taxon>
        <taxon>Fungi</taxon>
        <taxon>Dikarya</taxon>
        <taxon>Ascomycota</taxon>
        <taxon>Pezizomycotina</taxon>
        <taxon>Eurotiomycetes</taxon>
        <taxon>Eurotiomycetidae</taxon>
        <taxon>Eurotiales</taxon>
        <taxon>Aspergillaceae</taxon>
        <taxon>Aspergillus</taxon>
        <taxon>Aspergillus subgen. Nidulantes</taxon>
    </lineage>
</organism>
<keyword evidence="1" id="KW-0732">Signal</keyword>
<comment type="caution">
    <text evidence="2">The sequence shown here is derived from an EMBL/GenBank/DDBJ whole genome shotgun (WGS) entry which is preliminary data.</text>
</comment>
<dbReference type="Proteomes" id="UP001610563">
    <property type="component" value="Unassembled WGS sequence"/>
</dbReference>
<evidence type="ECO:0000256" key="1">
    <source>
        <dbReference type="SAM" id="SignalP"/>
    </source>
</evidence>
<reference evidence="2 3" key="1">
    <citation type="submission" date="2024-07" db="EMBL/GenBank/DDBJ databases">
        <title>Section-level genome sequencing and comparative genomics of Aspergillus sections Usti and Cavernicolus.</title>
        <authorList>
            <consortium name="Lawrence Berkeley National Laboratory"/>
            <person name="Nybo J.L."/>
            <person name="Vesth T.C."/>
            <person name="Theobald S."/>
            <person name="Frisvad J.C."/>
            <person name="Larsen T.O."/>
            <person name="Kjaerboelling I."/>
            <person name="Rothschild-Mancinelli K."/>
            <person name="Lyhne E.K."/>
            <person name="Kogle M.E."/>
            <person name="Barry K."/>
            <person name="Clum A."/>
            <person name="Na H."/>
            <person name="Ledsgaard L."/>
            <person name="Lin J."/>
            <person name="Lipzen A."/>
            <person name="Kuo A."/>
            <person name="Riley R."/>
            <person name="Mondo S."/>
            <person name="Labutti K."/>
            <person name="Haridas S."/>
            <person name="Pangalinan J."/>
            <person name="Salamov A.A."/>
            <person name="Simmons B.A."/>
            <person name="Magnuson J.K."/>
            <person name="Chen J."/>
            <person name="Drula E."/>
            <person name="Henrissat B."/>
            <person name="Wiebenga A."/>
            <person name="Lubbers R.J."/>
            <person name="Gomes A.C."/>
            <person name="Makela M.R."/>
            <person name="Stajich J."/>
            <person name="Grigoriev I.V."/>
            <person name="Mortensen U.H."/>
            <person name="De Vries R.P."/>
            <person name="Baker S.E."/>
            <person name="Andersen M.R."/>
        </authorList>
    </citation>
    <scope>NUCLEOTIDE SEQUENCE [LARGE SCALE GENOMIC DNA]</scope>
    <source>
        <strain evidence="2 3">CBS 209.92</strain>
    </source>
</reference>
<keyword evidence="3" id="KW-1185">Reference proteome</keyword>
<dbReference type="EMBL" id="JBFTWV010000121">
    <property type="protein sequence ID" value="KAL2786303.1"/>
    <property type="molecule type" value="Genomic_DNA"/>
</dbReference>
<protein>
    <submittedName>
        <fullName evidence="2">Uncharacterized protein</fullName>
    </submittedName>
</protein>
<sequence length="122" mass="13121">MKLPSALSTAGVLLLIGNASAFSGQMAASEYYTSAQLGYGQSITLTDYYTGSQYYAWLYGGFNGCVDKKCTVHMRETTAPASYKFDALMWKTDDGCHNIDFQGALDAGHGYCCGSLPCDFTA</sequence>
<proteinExistence type="predicted"/>
<feature type="chain" id="PRO_5046145932" evidence="1">
    <location>
        <begin position="22"/>
        <end position="122"/>
    </location>
</feature>
<accession>A0ABR4FSR9</accession>
<evidence type="ECO:0000313" key="2">
    <source>
        <dbReference type="EMBL" id="KAL2786303.1"/>
    </source>
</evidence>
<evidence type="ECO:0000313" key="3">
    <source>
        <dbReference type="Proteomes" id="UP001610563"/>
    </source>
</evidence>
<name>A0ABR4FSR9_9EURO</name>
<feature type="signal peptide" evidence="1">
    <location>
        <begin position="1"/>
        <end position="21"/>
    </location>
</feature>
<gene>
    <name evidence="2" type="ORF">BJX66DRAFT_342270</name>
</gene>